<dbReference type="OrthoDB" id="9768885at2"/>
<sequence length="408" mass="43435">MWKLYKRVPLVYKLMCGMVLGVVCGILFGERMQAFEIFGTLFLNLLKMACVPLIFFNLVSGISSLDGPEVFGRIGVKSLAYYGLTTIFAAVVGVGGGLLLRPGAGLVLTESYQGEIAEVPGMLDTLVGMVPSNIFSALANTKLDQVVVFSVFAGIAVLMMEKEDKNMLFKAFNAFARLFNKMVAIVMGYAPIGVFALIGSTVGKYGAAMFGPAMKYIAAVAVCMLVHFCIYFVILFIMTGKTPLDFLKRTFALIATTCSTSSSVASVPVNMECAKNLGCSQAIYGFTIPLGSQMNKDGQAIMLTISLLFAAQAAGVTFGFSELVKAILIALLLTTGSGGIPGGGLVTIAIIIDTFSMPTEAVAIISGVFFIIDLLNTTMNCYGDLVGTYIVDYTEKKRQAKVAKAVAH</sequence>
<evidence type="ECO:0000256" key="7">
    <source>
        <dbReference type="SAM" id="Phobius"/>
    </source>
</evidence>
<name>A0A0J9C779_9FIRM</name>
<comment type="caution">
    <text evidence="8">The sequence shown here is derived from an EMBL/GenBank/DDBJ whole genome shotgun (WGS) entry which is preliminary data.</text>
</comment>
<keyword evidence="2" id="KW-0813">Transport</keyword>
<dbReference type="PANTHER" id="PTHR42865:SF7">
    <property type="entry name" value="PROTON_GLUTAMATE-ASPARTATE SYMPORTER"/>
    <property type="match status" value="1"/>
</dbReference>
<proteinExistence type="predicted"/>
<gene>
    <name evidence="8" type="ORF">HMPREF9470_02339</name>
</gene>
<dbReference type="GO" id="GO:0005886">
    <property type="term" value="C:plasma membrane"/>
    <property type="evidence" value="ECO:0007669"/>
    <property type="project" value="UniProtKB-SubCell"/>
</dbReference>
<dbReference type="EMBL" id="ADLK01000019">
    <property type="protein sequence ID" value="KMW20324.1"/>
    <property type="molecule type" value="Genomic_DNA"/>
</dbReference>
<dbReference type="GeneID" id="93161718"/>
<evidence type="ECO:0000256" key="3">
    <source>
        <dbReference type="ARBA" id="ARBA00022475"/>
    </source>
</evidence>
<evidence type="ECO:0000256" key="5">
    <source>
        <dbReference type="ARBA" id="ARBA00022989"/>
    </source>
</evidence>
<evidence type="ECO:0000256" key="4">
    <source>
        <dbReference type="ARBA" id="ARBA00022692"/>
    </source>
</evidence>
<protein>
    <recommendedName>
        <fullName evidence="10">Dicarboxylate/amino acid:cation symporter</fullName>
    </recommendedName>
</protein>
<keyword evidence="6 7" id="KW-0472">Membrane</keyword>
<feature type="transmembrane region" description="Helical" evidence="7">
    <location>
        <begin position="12"/>
        <end position="29"/>
    </location>
</feature>
<evidence type="ECO:0008006" key="10">
    <source>
        <dbReference type="Google" id="ProtNLM"/>
    </source>
</evidence>
<feature type="transmembrane region" description="Helical" evidence="7">
    <location>
        <begin position="41"/>
        <end position="59"/>
    </location>
</feature>
<evidence type="ECO:0000256" key="1">
    <source>
        <dbReference type="ARBA" id="ARBA00004651"/>
    </source>
</evidence>
<evidence type="ECO:0000256" key="6">
    <source>
        <dbReference type="ARBA" id="ARBA00023136"/>
    </source>
</evidence>
<accession>A0A0J9C779</accession>
<dbReference type="PATRIC" id="fig|742734.4.peg.2515"/>
<dbReference type="Gene3D" id="1.10.3860.10">
    <property type="entry name" value="Sodium:dicarboxylate symporter"/>
    <property type="match status" value="1"/>
</dbReference>
<evidence type="ECO:0000313" key="9">
    <source>
        <dbReference type="Proteomes" id="UP000037392"/>
    </source>
</evidence>
<keyword evidence="5 7" id="KW-1133">Transmembrane helix</keyword>
<feature type="transmembrane region" description="Helical" evidence="7">
    <location>
        <begin position="145"/>
        <end position="161"/>
    </location>
</feature>
<feature type="transmembrane region" description="Helical" evidence="7">
    <location>
        <begin position="79"/>
        <end position="100"/>
    </location>
</feature>
<feature type="transmembrane region" description="Helical" evidence="7">
    <location>
        <begin position="300"/>
        <end position="320"/>
    </location>
</feature>
<feature type="transmembrane region" description="Helical" evidence="7">
    <location>
        <begin position="326"/>
        <end position="352"/>
    </location>
</feature>
<dbReference type="AlphaFoldDB" id="A0A0J9C779"/>
<dbReference type="GO" id="GO:0015293">
    <property type="term" value="F:symporter activity"/>
    <property type="evidence" value="ECO:0007669"/>
    <property type="project" value="UniProtKB-KW"/>
</dbReference>
<dbReference type="RefSeq" id="WP_048929876.1">
    <property type="nucleotide sequence ID" value="NZ_KQ235877.1"/>
</dbReference>
<dbReference type="Pfam" id="PF00375">
    <property type="entry name" value="SDF"/>
    <property type="match status" value="1"/>
</dbReference>
<dbReference type="SUPFAM" id="SSF118215">
    <property type="entry name" value="Proton glutamate symport protein"/>
    <property type="match status" value="1"/>
</dbReference>
<dbReference type="Proteomes" id="UP000037392">
    <property type="component" value="Unassembled WGS sequence"/>
</dbReference>
<comment type="subcellular location">
    <subcellularLocation>
        <location evidence="1">Cell membrane</location>
        <topology evidence="1">Multi-pass membrane protein</topology>
    </subcellularLocation>
</comment>
<dbReference type="InterPro" id="IPR001991">
    <property type="entry name" value="Na-dicarboxylate_symporter"/>
</dbReference>
<evidence type="ECO:0000313" key="8">
    <source>
        <dbReference type="EMBL" id="KMW20324.1"/>
    </source>
</evidence>
<keyword evidence="3" id="KW-1003">Cell membrane</keyword>
<dbReference type="InterPro" id="IPR036458">
    <property type="entry name" value="Na:dicarbo_symporter_sf"/>
</dbReference>
<organism evidence="8 9">
    <name type="scientific">[Clostridium] citroniae WAL-19142</name>
    <dbReference type="NCBI Taxonomy" id="742734"/>
    <lineage>
        <taxon>Bacteria</taxon>
        <taxon>Bacillati</taxon>
        <taxon>Bacillota</taxon>
        <taxon>Clostridia</taxon>
        <taxon>Lachnospirales</taxon>
        <taxon>Lachnospiraceae</taxon>
        <taxon>Enterocloster</taxon>
    </lineage>
</organism>
<dbReference type="PRINTS" id="PR00173">
    <property type="entry name" value="EDTRNSPORT"/>
</dbReference>
<feature type="transmembrane region" description="Helical" evidence="7">
    <location>
        <begin position="214"/>
        <end position="239"/>
    </location>
</feature>
<reference evidence="8 9" key="1">
    <citation type="submission" date="2011-04" db="EMBL/GenBank/DDBJ databases">
        <title>The Genome Sequence of Clostridium citroniae WAL-19142.</title>
        <authorList>
            <consortium name="The Broad Institute Genome Sequencing Platform"/>
            <person name="Earl A."/>
            <person name="Ward D."/>
            <person name="Feldgarden M."/>
            <person name="Gevers D."/>
            <person name="Warren Y.A."/>
            <person name="Tyrrell K.L."/>
            <person name="Citron D.M."/>
            <person name="Goldstein E.J."/>
            <person name="Daigneault M."/>
            <person name="Allen-Vercoe E."/>
            <person name="Young S.K."/>
            <person name="Zeng Q."/>
            <person name="Gargeya S."/>
            <person name="Fitzgerald M."/>
            <person name="Haas B."/>
            <person name="Abouelleil A."/>
            <person name="Alvarado L."/>
            <person name="Arachchi H.M."/>
            <person name="Berlin A."/>
            <person name="Brown A."/>
            <person name="Chapman S.B."/>
            <person name="Chen Z."/>
            <person name="Dunbar C."/>
            <person name="Freedman E."/>
            <person name="Gearin G."/>
            <person name="Gellesch M."/>
            <person name="Goldberg J."/>
            <person name="Griggs A."/>
            <person name="Gujja S."/>
            <person name="Heilman E.R."/>
            <person name="Heiman D."/>
            <person name="Howarth C."/>
            <person name="Larson L."/>
            <person name="Lui A."/>
            <person name="MacDonald P.J."/>
            <person name="Mehta T."/>
            <person name="Montmayeur A."/>
            <person name="Murphy C."/>
            <person name="Neiman D."/>
            <person name="Pearson M."/>
            <person name="Priest M."/>
            <person name="Roberts A."/>
            <person name="Saif S."/>
            <person name="Shea T."/>
            <person name="Shenoy N."/>
            <person name="Sisk P."/>
            <person name="Stolte C."/>
            <person name="Sykes S."/>
            <person name="White J."/>
            <person name="Yandava C."/>
            <person name="Wortman J."/>
            <person name="Nusbaum C."/>
            <person name="Birren B."/>
        </authorList>
    </citation>
    <scope>NUCLEOTIDE SEQUENCE [LARGE SCALE GENOMIC DNA]</scope>
    <source>
        <strain evidence="8 9">WAL-19142</strain>
    </source>
</reference>
<dbReference type="PANTHER" id="PTHR42865">
    <property type="entry name" value="PROTON/GLUTAMATE-ASPARTATE SYMPORTER"/>
    <property type="match status" value="1"/>
</dbReference>
<keyword evidence="4 7" id="KW-0812">Transmembrane</keyword>
<evidence type="ECO:0000256" key="2">
    <source>
        <dbReference type="ARBA" id="ARBA00022448"/>
    </source>
</evidence>
<feature type="transmembrane region" description="Helical" evidence="7">
    <location>
        <begin position="182"/>
        <end position="202"/>
    </location>
</feature>